<dbReference type="InterPro" id="IPR018062">
    <property type="entry name" value="HTH_AraC-typ_CS"/>
</dbReference>
<dbReference type="SUPFAM" id="SSF51215">
    <property type="entry name" value="Regulatory protein AraC"/>
    <property type="match status" value="1"/>
</dbReference>
<dbReference type="AlphaFoldDB" id="A0A6V8LYE9"/>
<feature type="domain" description="HTH araC/xylS-type" evidence="5">
    <location>
        <begin position="201"/>
        <end position="298"/>
    </location>
</feature>
<dbReference type="InterPro" id="IPR009057">
    <property type="entry name" value="Homeodomain-like_sf"/>
</dbReference>
<dbReference type="SUPFAM" id="SSF46689">
    <property type="entry name" value="Homeodomain-like"/>
    <property type="match status" value="2"/>
</dbReference>
<dbReference type="InterPro" id="IPR018060">
    <property type="entry name" value="HTH_AraC"/>
</dbReference>
<dbReference type="InterPro" id="IPR003313">
    <property type="entry name" value="AraC-bd"/>
</dbReference>
<dbReference type="GO" id="GO:0003700">
    <property type="term" value="F:DNA-binding transcription factor activity"/>
    <property type="evidence" value="ECO:0007669"/>
    <property type="project" value="InterPro"/>
</dbReference>
<dbReference type="Pfam" id="PF02311">
    <property type="entry name" value="AraC_binding"/>
    <property type="match status" value="1"/>
</dbReference>
<keyword evidence="3" id="KW-0010">Activator</keyword>
<dbReference type="PANTHER" id="PTHR46796">
    <property type="entry name" value="HTH-TYPE TRANSCRIPTIONAL ACTIVATOR RHAS-RELATED"/>
    <property type="match status" value="1"/>
</dbReference>
<keyword evidence="7" id="KW-1185">Reference proteome</keyword>
<keyword evidence="2" id="KW-0238">DNA-binding</keyword>
<dbReference type="SMART" id="SM00342">
    <property type="entry name" value="HTH_ARAC"/>
    <property type="match status" value="1"/>
</dbReference>
<organism evidence="6 7">
    <name type="scientific">Fundidesulfovibrio magnetotacticus</name>
    <dbReference type="NCBI Taxonomy" id="2730080"/>
    <lineage>
        <taxon>Bacteria</taxon>
        <taxon>Pseudomonadati</taxon>
        <taxon>Thermodesulfobacteriota</taxon>
        <taxon>Desulfovibrionia</taxon>
        <taxon>Desulfovibrionales</taxon>
        <taxon>Desulfovibrionaceae</taxon>
        <taxon>Fundidesulfovibrio</taxon>
    </lineage>
</organism>
<keyword evidence="1" id="KW-0805">Transcription regulation</keyword>
<dbReference type="Proteomes" id="UP000494245">
    <property type="component" value="Unassembled WGS sequence"/>
</dbReference>
<evidence type="ECO:0000256" key="4">
    <source>
        <dbReference type="ARBA" id="ARBA00023163"/>
    </source>
</evidence>
<keyword evidence="4" id="KW-0804">Transcription</keyword>
<evidence type="ECO:0000259" key="5">
    <source>
        <dbReference type="PROSITE" id="PS01124"/>
    </source>
</evidence>
<dbReference type="Pfam" id="PF12833">
    <property type="entry name" value="HTH_18"/>
    <property type="match status" value="1"/>
</dbReference>
<dbReference type="RefSeq" id="WP_173084977.1">
    <property type="nucleotide sequence ID" value="NZ_BLTE01000011.1"/>
</dbReference>
<name>A0A6V8LYE9_9BACT</name>
<evidence type="ECO:0000313" key="7">
    <source>
        <dbReference type="Proteomes" id="UP000494245"/>
    </source>
</evidence>
<dbReference type="PANTHER" id="PTHR46796:SF2">
    <property type="entry name" value="TRANSCRIPTIONAL REGULATORY PROTEIN"/>
    <property type="match status" value="1"/>
</dbReference>
<evidence type="ECO:0000256" key="1">
    <source>
        <dbReference type="ARBA" id="ARBA00023015"/>
    </source>
</evidence>
<proteinExistence type="predicted"/>
<gene>
    <name evidence="6" type="primary">yesS</name>
    <name evidence="6" type="ORF">NNJEOMEG_02524</name>
</gene>
<reference evidence="6 7" key="2">
    <citation type="submission" date="2020-05" db="EMBL/GenBank/DDBJ databases">
        <title>Draft genome sequence of Desulfovibrio sp. strainFSS-1.</title>
        <authorList>
            <person name="Shimoshige H."/>
            <person name="Kobayashi H."/>
            <person name="Maekawa T."/>
        </authorList>
    </citation>
    <scope>NUCLEOTIDE SEQUENCE [LARGE SCALE GENOMIC DNA]</scope>
    <source>
        <strain evidence="6 7">SIID29052-01</strain>
    </source>
</reference>
<dbReference type="InterPro" id="IPR037923">
    <property type="entry name" value="HTH-like"/>
</dbReference>
<dbReference type="EMBL" id="BLTE01000011">
    <property type="protein sequence ID" value="GFK94677.1"/>
    <property type="molecule type" value="Genomic_DNA"/>
</dbReference>
<dbReference type="PROSITE" id="PS00041">
    <property type="entry name" value="HTH_ARAC_FAMILY_1"/>
    <property type="match status" value="1"/>
</dbReference>
<dbReference type="PROSITE" id="PS01124">
    <property type="entry name" value="HTH_ARAC_FAMILY_2"/>
    <property type="match status" value="1"/>
</dbReference>
<dbReference type="GO" id="GO:0043565">
    <property type="term" value="F:sequence-specific DNA binding"/>
    <property type="evidence" value="ECO:0007669"/>
    <property type="project" value="InterPro"/>
</dbReference>
<comment type="caution">
    <text evidence="6">The sequence shown here is derived from an EMBL/GenBank/DDBJ whole genome shotgun (WGS) entry which is preliminary data.</text>
</comment>
<reference evidence="6 7" key="1">
    <citation type="submission" date="2020-04" db="EMBL/GenBank/DDBJ databases">
        <authorList>
            <consortium name="Desulfovibrio sp. FSS-1 genome sequencing consortium"/>
            <person name="Shimoshige H."/>
            <person name="Kobayashi H."/>
            <person name="Maekawa T."/>
        </authorList>
    </citation>
    <scope>NUCLEOTIDE SEQUENCE [LARGE SCALE GENOMIC DNA]</scope>
    <source>
        <strain evidence="6 7">SIID29052-01</strain>
    </source>
</reference>
<dbReference type="Gene3D" id="1.10.10.60">
    <property type="entry name" value="Homeodomain-like"/>
    <property type="match status" value="2"/>
</dbReference>
<accession>A0A6V8LYE9</accession>
<evidence type="ECO:0000256" key="3">
    <source>
        <dbReference type="ARBA" id="ARBA00023159"/>
    </source>
</evidence>
<evidence type="ECO:0000256" key="2">
    <source>
        <dbReference type="ARBA" id="ARBA00023125"/>
    </source>
</evidence>
<dbReference type="InterPro" id="IPR050204">
    <property type="entry name" value="AraC_XylS_family_regulators"/>
</dbReference>
<protein>
    <submittedName>
        <fullName evidence="6">HTH-type transcriptional regulator YesS</fullName>
    </submittedName>
</protein>
<evidence type="ECO:0000313" key="6">
    <source>
        <dbReference type="EMBL" id="GFK94677.1"/>
    </source>
</evidence>
<sequence length="304" mass="32514">MERPAARVFRPGGLEGVECLAARGLKVRFARHFHEGYAVGVVEEGALGFRYLGRSCLARAGLVNLTAPGEVHDGRPACDAGWTYRMFYLEPRVLAEVAAELDEGAGRLPEFASGVLDDPTLAGGLAALHRDLEAGAATLLERQERLRALLAVWIARHAEPGPAPALAPGTRSGTALAVAPVPGQGPIPARQSRGREPGAVARARDFLRERAARPVSLEELAREAGLSPWRLTRAFTSAVGIAPHAYQLQLRVDQARGLLARGEPIANVAQACGFCDQSHLNRAFKRFTGLTPGQYAQGFARPAR</sequence>